<evidence type="ECO:0000313" key="4">
    <source>
        <dbReference type="Proteomes" id="UP000018201"/>
    </source>
</evidence>
<dbReference type="VEuPathDB" id="ToxoDB:EPH_0005270"/>
<dbReference type="AlphaFoldDB" id="U6G5A5"/>
<keyword evidence="2" id="KW-0732">Signal</keyword>
<evidence type="ECO:0000256" key="1">
    <source>
        <dbReference type="SAM" id="MobiDB-lite"/>
    </source>
</evidence>
<keyword evidence="4" id="KW-1185">Reference proteome</keyword>
<reference evidence="3" key="1">
    <citation type="submission" date="2013-10" db="EMBL/GenBank/DDBJ databases">
        <title>Genomic analysis of the causative agents of coccidiosis in chickens.</title>
        <authorList>
            <person name="Reid A.J."/>
            <person name="Blake D."/>
            <person name="Billington K."/>
            <person name="Browne H."/>
            <person name="Dunn M."/>
            <person name="Hung S."/>
            <person name="Kawahara F."/>
            <person name="Miranda-Saavedra D."/>
            <person name="Mourier T."/>
            <person name="Nagra H."/>
            <person name="Otto T.D."/>
            <person name="Rawlings N."/>
            <person name="Sanchez A."/>
            <person name="Sanders M."/>
            <person name="Subramaniam C."/>
            <person name="Tay Y."/>
            <person name="Dear P."/>
            <person name="Doerig C."/>
            <person name="Gruber A."/>
            <person name="Parkinson J."/>
            <person name="Shirley M."/>
            <person name="Wan K.L."/>
            <person name="Berriman M."/>
            <person name="Tomley F."/>
            <person name="Pain A."/>
        </authorList>
    </citation>
    <scope>NUCLEOTIDE SEQUENCE [LARGE SCALE GENOMIC DNA]</scope>
    <source>
        <strain evidence="3">Houghton</strain>
    </source>
</reference>
<dbReference type="Proteomes" id="UP000018201">
    <property type="component" value="Unassembled WGS sequence"/>
</dbReference>
<dbReference type="EMBL" id="HG690898">
    <property type="protein sequence ID" value="CDI75416.1"/>
    <property type="molecule type" value="Genomic_DNA"/>
</dbReference>
<feature type="region of interest" description="Disordered" evidence="1">
    <location>
        <begin position="139"/>
        <end position="199"/>
    </location>
</feature>
<dbReference type="OrthoDB" id="346010at2759"/>
<evidence type="ECO:0000256" key="2">
    <source>
        <dbReference type="SAM" id="SignalP"/>
    </source>
</evidence>
<gene>
    <name evidence="3" type="ORF">EPH_0005270</name>
</gene>
<sequence>MRLRWAVTLLLELLLAHTVASSTGENGAGRVRSTVPISILNITEENEVASGHCGIIFPGTSAAQQLGQNKQRQACFALQSYGFLTRYMKHEQNEASSWGYDVCLLLAFCGSECHRLYGHPQKTAAATNALTEVEASITGTTASNRHDGKGTSPFPAEKPSNSGTSGGSATQSESQADGLQHSVTNHPQRGALAPDSPTTTLDLAGDSRFNSCCTKKHCSKCAKHFMSHAWRVSCKGVYSLEFEAQNQGFGRFLARLALLIGAADIEEVVDIERELQEYIRAKAMRALQGNASAPSQDASAPQESSGPYQPLEELARPSNEVSKNSAFSESQERATSSTYASYAAIGTSGLLDNELKIVLEPLPSNGAVVGSPDNAQLDKPAPTIQISIPSNFRARFAPVTAPSFSMAHTRRLRGTSARESANLETWVGHKPFPAGSTLSSARARHCKAAAALMSQRRELQWLKEFTFFLPHRG</sequence>
<accession>U6G5A5</accession>
<proteinExistence type="predicted"/>
<protein>
    <submittedName>
        <fullName evidence="3">Uncharacterized protein</fullName>
    </submittedName>
</protein>
<feature type="signal peptide" evidence="2">
    <location>
        <begin position="1"/>
        <end position="21"/>
    </location>
</feature>
<feature type="chain" id="PRO_5004669504" evidence="2">
    <location>
        <begin position="22"/>
        <end position="473"/>
    </location>
</feature>
<evidence type="ECO:0000313" key="3">
    <source>
        <dbReference type="EMBL" id="CDI75416.1"/>
    </source>
</evidence>
<feature type="region of interest" description="Disordered" evidence="1">
    <location>
        <begin position="290"/>
        <end position="332"/>
    </location>
</feature>
<organism evidence="3 4">
    <name type="scientific">Eimeria praecox</name>
    <dbReference type="NCBI Taxonomy" id="51316"/>
    <lineage>
        <taxon>Eukaryota</taxon>
        <taxon>Sar</taxon>
        <taxon>Alveolata</taxon>
        <taxon>Apicomplexa</taxon>
        <taxon>Conoidasida</taxon>
        <taxon>Coccidia</taxon>
        <taxon>Eucoccidiorida</taxon>
        <taxon>Eimeriorina</taxon>
        <taxon>Eimeriidae</taxon>
        <taxon>Eimeria</taxon>
    </lineage>
</organism>
<name>U6G5A5_9EIME</name>
<reference evidence="3" key="2">
    <citation type="submission" date="2013-10" db="EMBL/GenBank/DDBJ databases">
        <authorList>
            <person name="Aslett M."/>
        </authorList>
    </citation>
    <scope>NUCLEOTIDE SEQUENCE [LARGE SCALE GENOMIC DNA]</scope>
    <source>
        <strain evidence="3">Houghton</strain>
    </source>
</reference>
<feature type="compositionally biased region" description="Low complexity" evidence="1">
    <location>
        <begin position="291"/>
        <end position="305"/>
    </location>
</feature>
<feature type="compositionally biased region" description="Polar residues" evidence="1">
    <location>
        <begin position="159"/>
        <end position="187"/>
    </location>
</feature>
<feature type="compositionally biased region" description="Polar residues" evidence="1">
    <location>
        <begin position="319"/>
        <end position="329"/>
    </location>
</feature>